<dbReference type="Pfam" id="PF13573">
    <property type="entry name" value="SprB"/>
    <property type="match status" value="1"/>
</dbReference>
<dbReference type="EMBL" id="PDUD01000009">
    <property type="protein sequence ID" value="PHN07507.1"/>
    <property type="molecule type" value="Genomic_DNA"/>
</dbReference>
<dbReference type="InterPro" id="IPR003961">
    <property type="entry name" value="FN3_dom"/>
</dbReference>
<dbReference type="InterPro" id="IPR035986">
    <property type="entry name" value="PKD_dom_sf"/>
</dbReference>
<name>A0A2D0NGA6_FLAN2</name>
<keyword evidence="3" id="KW-1185">Reference proteome</keyword>
<dbReference type="SMART" id="SM00060">
    <property type="entry name" value="FN3"/>
    <property type="match status" value="4"/>
</dbReference>
<dbReference type="SUPFAM" id="SSF49299">
    <property type="entry name" value="PKD domain"/>
    <property type="match status" value="1"/>
</dbReference>
<evidence type="ECO:0000313" key="3">
    <source>
        <dbReference type="Proteomes" id="UP000223913"/>
    </source>
</evidence>
<organism evidence="2 3">
    <name type="scientific">Flavilitoribacter nigricans (strain ATCC 23147 / DSM 23189 / NBRC 102662 / NCIMB 1420 / SS-2)</name>
    <name type="common">Lewinella nigricans</name>
    <dbReference type="NCBI Taxonomy" id="1122177"/>
    <lineage>
        <taxon>Bacteria</taxon>
        <taxon>Pseudomonadati</taxon>
        <taxon>Bacteroidota</taxon>
        <taxon>Saprospiria</taxon>
        <taxon>Saprospirales</taxon>
        <taxon>Lewinellaceae</taxon>
        <taxon>Flavilitoribacter</taxon>
    </lineage>
</organism>
<protein>
    <recommendedName>
        <fullName evidence="1">Fibronectin type-III domain-containing protein</fullName>
    </recommendedName>
</protein>
<dbReference type="InterPro" id="IPR036116">
    <property type="entry name" value="FN3_sf"/>
</dbReference>
<feature type="domain" description="Fibronectin type-III" evidence="1">
    <location>
        <begin position="970"/>
        <end position="1039"/>
    </location>
</feature>
<dbReference type="InterPro" id="IPR026341">
    <property type="entry name" value="T9SS_type_B"/>
</dbReference>
<sequence length="1581" mass="165919">MVLLKHLLRRSSSVLVGFVLIVYSSSLLSAQSNCPDIQIIFDVPPVVCFDSNNSLIDLEVEVVGGDGTGTGQWSGQNITNTSAGFFRTTFAIPGQQKVYFTYTEGSCTYKDSTTFLYSKLAPPNFLASSEQAGHLCQDSFSILRVLSNYDKTNTNLVWDLAGGTAVEKGGPDSLHVNWTSPGSKLIQLQFEQYGCLSQPIIQQVVLDPVIDTPVVACDNTLESVVYEWEDPPNSSATVVFVISGPNGVADTIEDKYTIDDLMPGQFVQVRLVTTSENTCDGNYIEPICSSITCDGDLIDIEPIEKVCVSGGLTDTVDVNYILYDTLTPSTLTWSGAGVFDPTQPRIVVDPTMAGQTNWVYVEFQSATCTVRDSVSFELIPPPIADFTIPATTCEMEAITANFTFGPLGPDSDTTLIWDFGDATVTGDPATGTADLSWSTSGTKTVSLMMQVGACVSEPVFRFVNVQSAPEAAMIDCDAGPTSVRFSWQDISGATFDVRVIEGPNGTRISTTSYEVSGLSPNENVTIEVTTNGAGLCNTTTVTASCVPITCPEVTISIDPISPVCAGANPSPVSLTANISGGDGSGSLSWSGPGVSGSVWTPDASMAGQTVALYARFQEGNCSYEDSIQVEALEVPVADFDLDATTCITEPTTITANGSFPAGATFDWKINGVSDASLVGPGPHDLNWTTPGNQQIGLIITNGQCRSAQVTRTIQVQSALPEPVISCEAGIDQILFTWDPVPGALEYIVEVLEGDAGNRTSDTSIVFTGLAPGQTVEIAVILENSGACVDSRSEMSCMALGCHDVTVNIDRDLLPGSVFCIGEQDTSFLLDANVVSGIGTGTLVFSGDGVSDTDRRWTVGPAMAGQTYTITATYTEEGCTFSDAVDVTVQSQPTADFTVTSVVCPGEMATVTYTGRATANANFVWSLSNLTGPGPHEVTFDQAGIQNISLTVTESGCGSDFFEQSLEVLAPLSVPVITCENGLDEVRFSWAAGDATRQEVLYTGPGTGTRTSDTSFVITGLDPETAVSIEVQSMDDVFPCRNSSASASCSSGSCDNLSVNWTAPAAVCSGTPLEISFTTQGAGSGGFDVEIMQDGQTTSYSGITNGSTLSFDLSGNSTFSVTSAGLPGNATCAVNLPDPLSVTLDSPATSEPQSIFPDFCEGTDTLIQLSSLFTGSQAGGQWTFQSGPENPGSGFDISNGALLGGELAAGLYRFQYTTASANSCPDGTVDLEVNVLDSPVANAGPDLSLDCQFNIASLGSNLTTPGMNYQWSGPSGNALTDPNEAITDVSSAGSYTLLVTNPATGCSATDEVSVSASPGMISPYATIVPVSCYGSQDGMIIVDSILGGQAPYSFMLNGTDQGTRSAFGNLTAGSYDLQVSSSDGCNATLLLDIATPVELAVKLTTDLGADQASVTLGDSVNLTALINIPMEQIATINWLPNPGSGPGGSLSQMIYPLITSSYGVEITDVNGCKVSDRLLIVVNKYTNTFAPTAFSPNEDGNNDIFYLQSDHTVQQVIQFQVYNRWGKQVFANQNFAPNDPGAGWDGNTRSLAQPTGVYIYWAELELASGERVQISGDVALLR</sequence>
<dbReference type="Proteomes" id="UP000223913">
    <property type="component" value="Unassembled WGS sequence"/>
</dbReference>
<dbReference type="InterPro" id="IPR013783">
    <property type="entry name" value="Ig-like_fold"/>
</dbReference>
<dbReference type="Gene3D" id="2.60.40.10">
    <property type="entry name" value="Immunoglobulins"/>
    <property type="match status" value="2"/>
</dbReference>
<comment type="caution">
    <text evidence="2">The sequence shown here is derived from an EMBL/GenBank/DDBJ whole genome shotgun (WGS) entry which is preliminary data.</text>
</comment>
<feature type="domain" description="Fibronectin type-III" evidence="1">
    <location>
        <begin position="466"/>
        <end position="536"/>
    </location>
</feature>
<accession>A0A2D0NGA6</accession>
<feature type="domain" description="Fibronectin type-III" evidence="1">
    <location>
        <begin position="208"/>
        <end position="280"/>
    </location>
</feature>
<dbReference type="SUPFAM" id="SSF49265">
    <property type="entry name" value="Fibronectin type III"/>
    <property type="match status" value="1"/>
</dbReference>
<proteinExistence type="predicted"/>
<evidence type="ECO:0000313" key="2">
    <source>
        <dbReference type="EMBL" id="PHN07507.1"/>
    </source>
</evidence>
<dbReference type="NCBIfam" id="TIGR04131">
    <property type="entry name" value="Bac_Flav_CTERM"/>
    <property type="match status" value="1"/>
</dbReference>
<gene>
    <name evidence="2" type="ORF">CRP01_05240</name>
</gene>
<feature type="domain" description="Fibronectin type-III" evidence="1">
    <location>
        <begin position="717"/>
        <end position="790"/>
    </location>
</feature>
<dbReference type="InterPro" id="IPR025667">
    <property type="entry name" value="SprB_repeat"/>
</dbReference>
<dbReference type="Pfam" id="PF13585">
    <property type="entry name" value="CHU_C"/>
    <property type="match status" value="1"/>
</dbReference>
<reference evidence="2 3" key="1">
    <citation type="submission" date="2017-10" db="EMBL/GenBank/DDBJ databases">
        <title>The draft genome sequence of Lewinella nigricans NBRC 102662.</title>
        <authorList>
            <person name="Wang K."/>
        </authorList>
    </citation>
    <scope>NUCLEOTIDE SEQUENCE [LARGE SCALE GENOMIC DNA]</scope>
    <source>
        <strain evidence="2 3">NBRC 102662</strain>
    </source>
</reference>
<dbReference type="OrthoDB" id="9765926at2"/>
<evidence type="ECO:0000259" key="1">
    <source>
        <dbReference type="SMART" id="SM00060"/>
    </source>
</evidence>